<dbReference type="PANTHER" id="PTHR43300:SF10">
    <property type="entry name" value="2,3,4,5-TETRAHYDROPYRIDINE-2,6-DICARBOXYLATE N-ACETYLTRANSFERASE"/>
    <property type="match status" value="1"/>
</dbReference>
<dbReference type="InterPro" id="IPR018357">
    <property type="entry name" value="Hexapep_transf_CS"/>
</dbReference>
<keyword evidence="3" id="KW-0220">Diaminopimelate biosynthesis</keyword>
<dbReference type="EMBL" id="DTAU01000086">
    <property type="protein sequence ID" value="HFQ78894.1"/>
    <property type="molecule type" value="Genomic_DNA"/>
</dbReference>
<evidence type="ECO:0000313" key="5">
    <source>
        <dbReference type="EMBL" id="HFQ78894.1"/>
    </source>
</evidence>
<dbReference type="Pfam" id="PF14602">
    <property type="entry name" value="Hexapep_2"/>
    <property type="match status" value="1"/>
</dbReference>
<dbReference type="Gene3D" id="2.160.10.10">
    <property type="entry name" value="Hexapeptide repeat proteins"/>
    <property type="match status" value="3"/>
</dbReference>
<dbReference type="GO" id="GO:0016740">
    <property type="term" value="F:transferase activity"/>
    <property type="evidence" value="ECO:0007669"/>
    <property type="project" value="UniProtKB-KW"/>
</dbReference>
<name>A0A7J3MWY4_9CREN</name>
<evidence type="ECO:0000256" key="2">
    <source>
        <dbReference type="ARBA" id="ARBA00022679"/>
    </source>
</evidence>
<dbReference type="PANTHER" id="PTHR43300">
    <property type="entry name" value="ACETYLTRANSFERASE"/>
    <property type="match status" value="1"/>
</dbReference>
<dbReference type="PROSITE" id="PS00101">
    <property type="entry name" value="HEXAPEP_TRANSFERASES"/>
    <property type="match status" value="1"/>
</dbReference>
<dbReference type="SUPFAM" id="SSF51161">
    <property type="entry name" value="Trimeric LpxA-like enzymes"/>
    <property type="match status" value="2"/>
</dbReference>
<reference evidence="6" key="1">
    <citation type="journal article" date="2020" name="mSystems">
        <title>Genome- and Community-Level Interaction Insights into Carbon Utilization and Element Cycling Functions of Hydrothermarchaeota in Hydrothermal Sediment.</title>
        <authorList>
            <person name="Zhou Z."/>
            <person name="Liu Y."/>
            <person name="Xu W."/>
            <person name="Pan J."/>
            <person name="Luo Z.H."/>
            <person name="Li M."/>
        </authorList>
    </citation>
    <scope>NUCLEOTIDE SEQUENCE [LARGE SCALE GENOMIC DNA]</scope>
    <source>
        <strain evidence="5">SpSt-629</strain>
        <strain evidence="6">SpSt-688</strain>
    </source>
</reference>
<organism evidence="6">
    <name type="scientific">Ignisphaera aggregans</name>
    <dbReference type="NCBI Taxonomy" id="334771"/>
    <lineage>
        <taxon>Archaea</taxon>
        <taxon>Thermoproteota</taxon>
        <taxon>Thermoprotei</taxon>
        <taxon>Desulfurococcales</taxon>
        <taxon>Desulfurococcaceae</taxon>
        <taxon>Ignisphaera</taxon>
    </lineage>
</organism>
<evidence type="ECO:0000256" key="4">
    <source>
        <dbReference type="ARBA" id="ARBA00023154"/>
    </source>
</evidence>
<keyword evidence="4" id="KW-0457">Lysine biosynthesis</keyword>
<gene>
    <name evidence="5" type="ORF">ENT99_04220</name>
    <name evidence="6" type="ORF">ENU64_01180</name>
</gene>
<sequence length="256" mass="28056">MYHIRTPQVIVISIRFIGKNTSVGNGTVLGNNVKIYGSTRIGSNGFIDNNVVIGYITQDKLLKIIRSGYAGLLDEIIDDISSGASIGNNVIIRSGTTIYEDTSIEDDVIFGHNVLIRERTVIRSRCKIGTGTVIDGNVDVGMNTIIQTYVYIPPKVRIGSNVFIAPRVVFTNDRYPPSRRIIETIIEDGVVIGANTIVTPGIVIGKEAVIAAGSVVTKSVEPYTVVAGIPAKPIMSRDEYEEKKKKYELNHIFPYR</sequence>
<accession>A0A7J3MWY4</accession>
<evidence type="ECO:0000313" key="6">
    <source>
        <dbReference type="EMBL" id="HGT98028.1"/>
    </source>
</evidence>
<dbReference type="CDD" id="cd03358">
    <property type="entry name" value="LbH_WxcM_N_like"/>
    <property type="match status" value="1"/>
</dbReference>
<evidence type="ECO:0000256" key="1">
    <source>
        <dbReference type="ARBA" id="ARBA00022605"/>
    </source>
</evidence>
<proteinExistence type="predicted"/>
<dbReference type="AlphaFoldDB" id="A0A7J3MWY4"/>
<dbReference type="InterPro" id="IPR001451">
    <property type="entry name" value="Hexapep"/>
</dbReference>
<dbReference type="InterPro" id="IPR050179">
    <property type="entry name" value="Trans_hexapeptide_repeat"/>
</dbReference>
<dbReference type="InterPro" id="IPR011004">
    <property type="entry name" value="Trimer_LpxA-like_sf"/>
</dbReference>
<dbReference type="EMBL" id="DTDH01000032">
    <property type="protein sequence ID" value="HGT98028.1"/>
    <property type="molecule type" value="Genomic_DNA"/>
</dbReference>
<comment type="caution">
    <text evidence="6">The sequence shown here is derived from an EMBL/GenBank/DDBJ whole genome shotgun (WGS) entry which is preliminary data.</text>
</comment>
<protein>
    <submittedName>
        <fullName evidence="6">N-acetyltransferase</fullName>
    </submittedName>
</protein>
<evidence type="ECO:0000256" key="3">
    <source>
        <dbReference type="ARBA" id="ARBA00022915"/>
    </source>
</evidence>
<dbReference type="Pfam" id="PF00132">
    <property type="entry name" value="Hexapep"/>
    <property type="match status" value="2"/>
</dbReference>
<keyword evidence="1" id="KW-0028">Amino-acid biosynthesis</keyword>
<keyword evidence="2 6" id="KW-0808">Transferase</keyword>